<keyword evidence="7" id="KW-1185">Reference proteome</keyword>
<dbReference type="Gene3D" id="2.60.120.200">
    <property type="match status" value="1"/>
</dbReference>
<dbReference type="InterPro" id="IPR041542">
    <property type="entry name" value="GH43_C2"/>
</dbReference>
<name>A0ABU2ZRF2_9ALTE</name>
<dbReference type="RefSeq" id="WP_311368514.1">
    <property type="nucleotide sequence ID" value="NZ_JAVRHX010000002.1"/>
</dbReference>
<evidence type="ECO:0000313" key="6">
    <source>
        <dbReference type="EMBL" id="MDT0594995.1"/>
    </source>
</evidence>
<proteinExistence type="inferred from homology"/>
<evidence type="ECO:0000256" key="1">
    <source>
        <dbReference type="ARBA" id="ARBA00009865"/>
    </source>
</evidence>
<dbReference type="InterPro" id="IPR051795">
    <property type="entry name" value="Glycosyl_Hydrlase_43"/>
</dbReference>
<dbReference type="EMBL" id="JAVRHX010000002">
    <property type="protein sequence ID" value="MDT0594995.1"/>
    <property type="molecule type" value="Genomic_DNA"/>
</dbReference>
<dbReference type="InterPro" id="IPR023296">
    <property type="entry name" value="Glyco_hydro_beta-prop_sf"/>
</dbReference>
<comment type="caution">
    <text evidence="6">The sequence shown here is derived from an EMBL/GenBank/DDBJ whole genome shotgun (WGS) entry which is preliminary data.</text>
</comment>
<dbReference type="GO" id="GO:0016787">
    <property type="term" value="F:hydrolase activity"/>
    <property type="evidence" value="ECO:0007669"/>
    <property type="project" value="UniProtKB-KW"/>
</dbReference>
<evidence type="ECO:0000256" key="4">
    <source>
        <dbReference type="RuleBase" id="RU361187"/>
    </source>
</evidence>
<gene>
    <name evidence="6" type="ORF">RM552_09095</name>
</gene>
<dbReference type="Pfam" id="PF17851">
    <property type="entry name" value="GH43_C2"/>
    <property type="match status" value="1"/>
</dbReference>
<dbReference type="Pfam" id="PF04616">
    <property type="entry name" value="Glyco_hydro_43"/>
    <property type="match status" value="1"/>
</dbReference>
<organism evidence="6 7">
    <name type="scientific">Glaciecola petra</name>
    <dbReference type="NCBI Taxonomy" id="3075602"/>
    <lineage>
        <taxon>Bacteria</taxon>
        <taxon>Pseudomonadati</taxon>
        <taxon>Pseudomonadota</taxon>
        <taxon>Gammaproteobacteria</taxon>
        <taxon>Alteromonadales</taxon>
        <taxon>Alteromonadaceae</taxon>
        <taxon>Glaciecola</taxon>
    </lineage>
</organism>
<dbReference type="InterPro" id="IPR013320">
    <property type="entry name" value="ConA-like_dom_sf"/>
</dbReference>
<feature type="domain" description="Beta-xylosidase C-terminal Concanavalin A-like" evidence="5">
    <location>
        <begin position="324"/>
        <end position="537"/>
    </location>
</feature>
<evidence type="ECO:0000256" key="2">
    <source>
        <dbReference type="ARBA" id="ARBA00022801"/>
    </source>
</evidence>
<sequence length="540" mass="61998">MIQNPILKGFNPDPSICVVGDDYYIATSTFEWYPGVQIHHSKDLTNWRLISRPLNRAALLDMRGEPDSCGIWAPCLTYSDGLFHLIYTDVKRFDGNFKDAHNYLTTCETIDGKWSDPIYMNSSGFDPSLFHDDDGKKWFVNMVWDHRHKHNFFGGILLQEYCPVQQKLIGEIKNIFAGSKLACTEAPHLYKRNGYYYLLTAEGGTFYTHAMTMARSKNIDGPYELDPYGYLLTAKDNQHLGLQRTGHGDIFETAKGEYYLVHLCGRPLLGERRCPLGRETGLQKTYWTDDNWLRLENAETDGLPKMQVEPPEVPEHPWPQINARNDFDSNNLPIEFQWLRTPYPEKFMSLETRKGYLRLTGLQSIGSLYEQALVARRQQAFVFTAQIAMDFEPNNFQQSAGLTCYYNSYKFHYCYVSIDDEGQRFVDIMSCLGNRDQTLTFPLREGQLDPSKTDIRFVLPKTGTVYLKAKVDHHSLIFLFSTDEISWQTLPVHLDYTVISDEAGGGEGTNFTGGFVGMACQDVSGQQLHADFDYFEYIEE</sequence>
<dbReference type="SUPFAM" id="SSF49899">
    <property type="entry name" value="Concanavalin A-like lectins/glucanases"/>
    <property type="match status" value="1"/>
</dbReference>
<dbReference type="CDD" id="cd09000">
    <property type="entry name" value="GH43_SXA-like"/>
    <property type="match status" value="1"/>
</dbReference>
<protein>
    <submittedName>
        <fullName evidence="6">Glycoside hydrolase family 43 protein</fullName>
    </submittedName>
</protein>
<dbReference type="Gene3D" id="2.115.10.20">
    <property type="entry name" value="Glycosyl hydrolase domain, family 43"/>
    <property type="match status" value="1"/>
</dbReference>
<dbReference type="Proteomes" id="UP001253545">
    <property type="component" value="Unassembled WGS sequence"/>
</dbReference>
<accession>A0ABU2ZRF2</accession>
<reference evidence="6 7" key="1">
    <citation type="submission" date="2023-09" db="EMBL/GenBank/DDBJ databases">
        <authorList>
            <person name="Rey-Velasco X."/>
        </authorList>
    </citation>
    <scope>NUCLEOTIDE SEQUENCE [LARGE SCALE GENOMIC DNA]</scope>
    <source>
        <strain evidence="6 7">P117</strain>
    </source>
</reference>
<keyword evidence="3 4" id="KW-0326">Glycosidase</keyword>
<dbReference type="SUPFAM" id="SSF75005">
    <property type="entry name" value="Arabinanase/levansucrase/invertase"/>
    <property type="match status" value="1"/>
</dbReference>
<evidence type="ECO:0000259" key="5">
    <source>
        <dbReference type="Pfam" id="PF17851"/>
    </source>
</evidence>
<dbReference type="PANTHER" id="PTHR42812:SF12">
    <property type="entry name" value="BETA-XYLOSIDASE-RELATED"/>
    <property type="match status" value="1"/>
</dbReference>
<comment type="similarity">
    <text evidence="1 4">Belongs to the glycosyl hydrolase 43 family.</text>
</comment>
<dbReference type="PANTHER" id="PTHR42812">
    <property type="entry name" value="BETA-XYLOSIDASE"/>
    <property type="match status" value="1"/>
</dbReference>
<evidence type="ECO:0000313" key="7">
    <source>
        <dbReference type="Proteomes" id="UP001253545"/>
    </source>
</evidence>
<evidence type="ECO:0000256" key="3">
    <source>
        <dbReference type="ARBA" id="ARBA00023295"/>
    </source>
</evidence>
<dbReference type="InterPro" id="IPR006710">
    <property type="entry name" value="Glyco_hydro_43"/>
</dbReference>
<keyword evidence="2 4" id="KW-0378">Hydrolase</keyword>